<accession>A0ACC1MYR0</accession>
<name>A0ACC1MYR0_9PEZI</name>
<evidence type="ECO:0000313" key="2">
    <source>
        <dbReference type="Proteomes" id="UP001143856"/>
    </source>
</evidence>
<dbReference type="Proteomes" id="UP001143856">
    <property type="component" value="Unassembled WGS sequence"/>
</dbReference>
<organism evidence="1 2">
    <name type="scientific">Xylaria curta</name>
    <dbReference type="NCBI Taxonomy" id="42375"/>
    <lineage>
        <taxon>Eukaryota</taxon>
        <taxon>Fungi</taxon>
        <taxon>Dikarya</taxon>
        <taxon>Ascomycota</taxon>
        <taxon>Pezizomycotina</taxon>
        <taxon>Sordariomycetes</taxon>
        <taxon>Xylariomycetidae</taxon>
        <taxon>Xylariales</taxon>
        <taxon>Xylariaceae</taxon>
        <taxon>Xylaria</taxon>
    </lineage>
</organism>
<reference evidence="1" key="1">
    <citation type="submission" date="2022-10" db="EMBL/GenBank/DDBJ databases">
        <title>Genome Sequence of Xylaria curta.</title>
        <authorList>
            <person name="Buettner E."/>
        </authorList>
    </citation>
    <scope>NUCLEOTIDE SEQUENCE</scope>
    <source>
        <strain evidence="1">Babe10</strain>
    </source>
</reference>
<comment type="caution">
    <text evidence="1">The sequence shown here is derived from an EMBL/GenBank/DDBJ whole genome shotgun (WGS) entry which is preliminary data.</text>
</comment>
<evidence type="ECO:0000313" key="1">
    <source>
        <dbReference type="EMBL" id="KAJ2971761.1"/>
    </source>
</evidence>
<dbReference type="EMBL" id="JAPDGR010003305">
    <property type="protein sequence ID" value="KAJ2971761.1"/>
    <property type="molecule type" value="Genomic_DNA"/>
</dbReference>
<gene>
    <name evidence="1" type="ORF">NUW58_g9327</name>
</gene>
<keyword evidence="2" id="KW-1185">Reference proteome</keyword>
<sequence length="370" mass="40924">MSSTNKYNLPAYPPPAGVTAQIGHAPNGNTTTVAIITLCLALTSIAVALRVYSRFFVLCKVQLQDYLMLLSFTIYIAFLGIYLRLVHYPGWFVHLWDLTWGEFIEFLRLGIISTSVFLAFYVAIKTAILLEWLSLFLPDGGDRRSLFYWSCHIILWANVLFCTSELILVNLACTPIEYSWDRTIEGYCRIETGKTSLSAAVFAFVTDVIIFFIPQRIIWTLNMTWRRKLGVSVVFALGLAACTASIVRLYYTVQRNVSYDLSYHLSRVQLTAVGEGAAALLVFCIPAAPKAVAAIKQSQLVLPLPSWSSLVSVIRRRASQGSLDSKSPDAGSSPFAPSGEKHKVSSDRWQAGSGSVEPSGTLGAITQRRV</sequence>
<protein>
    <submittedName>
        <fullName evidence="1">Uncharacterized protein</fullName>
    </submittedName>
</protein>
<proteinExistence type="predicted"/>